<evidence type="ECO:0000313" key="2">
    <source>
        <dbReference type="Proteomes" id="UP001162992"/>
    </source>
</evidence>
<accession>A0ACC2ARD1</accession>
<organism evidence="1 2">
    <name type="scientific">Diphasiastrum complanatum</name>
    <name type="common">Issler's clubmoss</name>
    <name type="synonym">Lycopodium complanatum</name>
    <dbReference type="NCBI Taxonomy" id="34168"/>
    <lineage>
        <taxon>Eukaryota</taxon>
        <taxon>Viridiplantae</taxon>
        <taxon>Streptophyta</taxon>
        <taxon>Embryophyta</taxon>
        <taxon>Tracheophyta</taxon>
        <taxon>Lycopodiopsida</taxon>
        <taxon>Lycopodiales</taxon>
        <taxon>Lycopodiaceae</taxon>
        <taxon>Lycopodioideae</taxon>
        <taxon>Diphasiastrum</taxon>
    </lineage>
</organism>
<evidence type="ECO:0000313" key="1">
    <source>
        <dbReference type="EMBL" id="KAJ7520062.1"/>
    </source>
</evidence>
<dbReference type="Proteomes" id="UP001162992">
    <property type="component" value="Chromosome 20"/>
</dbReference>
<sequence>MWKLGGACQGGKADPCCPADNGIFVCTGCDNSKIHGCSRPNNNNNKSQSNKNKVAFSQERVWCDVCEESPAAVICKADAAALCVACDAEIHSANTLARRHERFPVTPFYEAPAPHIGSAPLFALVPGGIAPPTEGSFLAKDGEDENSLSEVASWFLPTTQPLSATTDSLVPVIHSPQGIDQMTSFDFKRSGSFKEEEERVPKDRRGFGMPFSTFNIPPSSLDMGVVPDFCVNEIALSHERLQEFSGVQSSSMPHANSVEPIAREARVLRYKEKRKSRKFEKTIRYASRKAYAEIRPRIKGRFAKRLDNEADLAPTDVPDSAICIVPSL</sequence>
<gene>
    <name evidence="1" type="ORF">O6H91_20G065500</name>
</gene>
<proteinExistence type="predicted"/>
<comment type="caution">
    <text evidence="1">The sequence shown here is derived from an EMBL/GenBank/DDBJ whole genome shotgun (WGS) entry which is preliminary data.</text>
</comment>
<reference evidence="2" key="1">
    <citation type="journal article" date="2024" name="Proc. Natl. Acad. Sci. U.S.A.">
        <title>Extraordinary preservation of gene collinearity over three hundred million years revealed in homosporous lycophytes.</title>
        <authorList>
            <person name="Li C."/>
            <person name="Wickell D."/>
            <person name="Kuo L.Y."/>
            <person name="Chen X."/>
            <person name="Nie B."/>
            <person name="Liao X."/>
            <person name="Peng D."/>
            <person name="Ji J."/>
            <person name="Jenkins J."/>
            <person name="Williams M."/>
            <person name="Shu S."/>
            <person name="Plott C."/>
            <person name="Barry K."/>
            <person name="Rajasekar S."/>
            <person name="Grimwood J."/>
            <person name="Han X."/>
            <person name="Sun S."/>
            <person name="Hou Z."/>
            <person name="He W."/>
            <person name="Dai G."/>
            <person name="Sun C."/>
            <person name="Schmutz J."/>
            <person name="Leebens-Mack J.H."/>
            <person name="Li F.W."/>
            <person name="Wang L."/>
        </authorList>
    </citation>
    <scope>NUCLEOTIDE SEQUENCE [LARGE SCALE GENOMIC DNA]</scope>
    <source>
        <strain evidence="2">cv. PW_Plant_1</strain>
    </source>
</reference>
<protein>
    <submittedName>
        <fullName evidence="1">Uncharacterized protein</fullName>
    </submittedName>
</protein>
<keyword evidence="2" id="KW-1185">Reference proteome</keyword>
<dbReference type="EMBL" id="CM055111">
    <property type="protein sequence ID" value="KAJ7520062.1"/>
    <property type="molecule type" value="Genomic_DNA"/>
</dbReference>
<name>A0ACC2ARD1_DIPCM</name>